<proteinExistence type="predicted"/>
<protein>
    <submittedName>
        <fullName evidence="2">Uncharacterized protein</fullName>
    </submittedName>
</protein>
<feature type="region of interest" description="Disordered" evidence="1">
    <location>
        <begin position="18"/>
        <end position="60"/>
    </location>
</feature>
<gene>
    <name evidence="2" type="ORF">DUE52_28840</name>
</gene>
<accession>A0A368JHG5</accession>
<dbReference type="AlphaFoldDB" id="A0A368JHG5"/>
<evidence type="ECO:0000313" key="2">
    <source>
        <dbReference type="EMBL" id="RCR65993.1"/>
    </source>
</evidence>
<sequence>MKYTLFLTSKKTSFMAISKAPEPPKPEQTTRKVSEKKIQQFISQGGSPTAKNRMGQDEPEEMKSIKLIMTATEMETIKQLRDKRPRSRSRKITISVHDWVIEAIQEKIEREKKKYNLTSF</sequence>
<evidence type="ECO:0000256" key="1">
    <source>
        <dbReference type="SAM" id="MobiDB-lite"/>
    </source>
</evidence>
<organism evidence="2 3">
    <name type="scientific">Larkinella punicea</name>
    <dbReference type="NCBI Taxonomy" id="2315727"/>
    <lineage>
        <taxon>Bacteria</taxon>
        <taxon>Pseudomonadati</taxon>
        <taxon>Bacteroidota</taxon>
        <taxon>Cytophagia</taxon>
        <taxon>Cytophagales</taxon>
        <taxon>Spirosomataceae</taxon>
        <taxon>Larkinella</taxon>
    </lineage>
</organism>
<reference evidence="2 3" key="1">
    <citation type="submission" date="2018-07" db="EMBL/GenBank/DDBJ databases">
        <title>Genome analysis of Larkinella rosea.</title>
        <authorList>
            <person name="Zhou Z."/>
            <person name="Wang G."/>
        </authorList>
    </citation>
    <scope>NUCLEOTIDE SEQUENCE [LARGE SCALE GENOMIC DNA]</scope>
    <source>
        <strain evidence="3">zzj9</strain>
    </source>
</reference>
<keyword evidence="3" id="KW-1185">Reference proteome</keyword>
<name>A0A368JHG5_9BACT</name>
<feature type="compositionally biased region" description="Polar residues" evidence="1">
    <location>
        <begin position="40"/>
        <end position="50"/>
    </location>
</feature>
<dbReference type="Proteomes" id="UP000253383">
    <property type="component" value="Unassembled WGS sequence"/>
</dbReference>
<dbReference type="EMBL" id="QOWE01000032">
    <property type="protein sequence ID" value="RCR65993.1"/>
    <property type="molecule type" value="Genomic_DNA"/>
</dbReference>
<feature type="compositionally biased region" description="Basic and acidic residues" evidence="1">
    <location>
        <begin position="22"/>
        <end position="38"/>
    </location>
</feature>
<evidence type="ECO:0000313" key="3">
    <source>
        <dbReference type="Proteomes" id="UP000253383"/>
    </source>
</evidence>
<comment type="caution">
    <text evidence="2">The sequence shown here is derived from an EMBL/GenBank/DDBJ whole genome shotgun (WGS) entry which is preliminary data.</text>
</comment>